<dbReference type="AlphaFoldDB" id="A0AA40KXF4"/>
<organism evidence="1 2">
    <name type="scientific">Melipona bicolor</name>
    <dbReference type="NCBI Taxonomy" id="60889"/>
    <lineage>
        <taxon>Eukaryota</taxon>
        <taxon>Metazoa</taxon>
        <taxon>Ecdysozoa</taxon>
        <taxon>Arthropoda</taxon>
        <taxon>Hexapoda</taxon>
        <taxon>Insecta</taxon>
        <taxon>Pterygota</taxon>
        <taxon>Neoptera</taxon>
        <taxon>Endopterygota</taxon>
        <taxon>Hymenoptera</taxon>
        <taxon>Apocrita</taxon>
        <taxon>Aculeata</taxon>
        <taxon>Apoidea</taxon>
        <taxon>Anthophila</taxon>
        <taxon>Apidae</taxon>
        <taxon>Melipona</taxon>
    </lineage>
</organism>
<accession>A0AA40KXF4</accession>
<evidence type="ECO:0000313" key="1">
    <source>
        <dbReference type="EMBL" id="KAK1136488.1"/>
    </source>
</evidence>
<keyword evidence="2" id="KW-1185">Reference proteome</keyword>
<proteinExistence type="predicted"/>
<dbReference type="EMBL" id="JAHYIQ010000001">
    <property type="protein sequence ID" value="KAK1136488.1"/>
    <property type="molecule type" value="Genomic_DNA"/>
</dbReference>
<name>A0AA40KXF4_9HYME</name>
<gene>
    <name evidence="1" type="ORF">K0M31_001038</name>
</gene>
<sequence length="92" mass="9953">MHFGYFAKQSTRGGNQSQNVYAVVKKRVLPQHGNTLYPAFSRKRSKAGPGSLSHSGAECNCVLVKLGSMARASEFGRITFYQVKTSGINGGK</sequence>
<reference evidence="1" key="1">
    <citation type="submission" date="2021-10" db="EMBL/GenBank/DDBJ databases">
        <title>Melipona bicolor Genome sequencing and assembly.</title>
        <authorList>
            <person name="Araujo N.S."/>
            <person name="Arias M.C."/>
        </authorList>
    </citation>
    <scope>NUCLEOTIDE SEQUENCE</scope>
    <source>
        <strain evidence="1">USP_2M_L1-L4_2017</strain>
        <tissue evidence="1">Whole body</tissue>
    </source>
</reference>
<comment type="caution">
    <text evidence="1">The sequence shown here is derived from an EMBL/GenBank/DDBJ whole genome shotgun (WGS) entry which is preliminary data.</text>
</comment>
<evidence type="ECO:0000313" key="2">
    <source>
        <dbReference type="Proteomes" id="UP001177670"/>
    </source>
</evidence>
<dbReference type="Proteomes" id="UP001177670">
    <property type="component" value="Unassembled WGS sequence"/>
</dbReference>
<protein>
    <submittedName>
        <fullName evidence="1">Uncharacterized protein</fullName>
    </submittedName>
</protein>